<dbReference type="AlphaFoldDB" id="A0A1J5SNA4"/>
<evidence type="ECO:0000256" key="1">
    <source>
        <dbReference type="ARBA" id="ARBA00022729"/>
    </source>
</evidence>
<keyword evidence="1" id="KW-0732">Signal</keyword>
<organism evidence="3">
    <name type="scientific">mine drainage metagenome</name>
    <dbReference type="NCBI Taxonomy" id="410659"/>
    <lineage>
        <taxon>unclassified sequences</taxon>
        <taxon>metagenomes</taxon>
        <taxon>ecological metagenomes</taxon>
    </lineage>
</organism>
<protein>
    <submittedName>
        <fullName evidence="3">Putative phospholipid-binding lipoprotein MlaA</fullName>
    </submittedName>
</protein>
<comment type="caution">
    <text evidence="3">The sequence shown here is derived from an EMBL/GenBank/DDBJ whole genome shotgun (WGS) entry which is preliminary data.</text>
</comment>
<feature type="region of interest" description="Disordered" evidence="2">
    <location>
        <begin position="244"/>
        <end position="280"/>
    </location>
</feature>
<evidence type="ECO:0000313" key="3">
    <source>
        <dbReference type="EMBL" id="OIR09951.1"/>
    </source>
</evidence>
<reference evidence="3" key="1">
    <citation type="submission" date="2016-10" db="EMBL/GenBank/DDBJ databases">
        <title>Sequence of Gallionella enrichment culture.</title>
        <authorList>
            <person name="Poehlein A."/>
            <person name="Muehling M."/>
            <person name="Daniel R."/>
        </authorList>
    </citation>
    <scope>NUCLEOTIDE SEQUENCE</scope>
</reference>
<dbReference type="EMBL" id="MLJW01000024">
    <property type="protein sequence ID" value="OIR09951.1"/>
    <property type="molecule type" value="Genomic_DNA"/>
</dbReference>
<dbReference type="GO" id="GO:0016020">
    <property type="term" value="C:membrane"/>
    <property type="evidence" value="ECO:0007669"/>
    <property type="project" value="InterPro"/>
</dbReference>
<dbReference type="PANTHER" id="PTHR30035">
    <property type="entry name" value="LIPOPROTEIN VACJ-RELATED"/>
    <property type="match status" value="1"/>
</dbReference>
<evidence type="ECO:0000256" key="2">
    <source>
        <dbReference type="SAM" id="MobiDB-lite"/>
    </source>
</evidence>
<proteinExistence type="predicted"/>
<name>A0A1J5SNA4_9ZZZZ</name>
<gene>
    <name evidence="3" type="primary">mlaA_2</name>
    <name evidence="3" type="ORF">GALL_78730</name>
</gene>
<dbReference type="InterPro" id="IPR007428">
    <property type="entry name" value="MlaA"/>
</dbReference>
<dbReference type="GO" id="GO:0120010">
    <property type="term" value="P:intermembrane phospholipid transfer"/>
    <property type="evidence" value="ECO:0007669"/>
    <property type="project" value="TreeGrafter"/>
</dbReference>
<sequence>MPLTLLGKFALRAGAAAAVAVTLAGCATPPPDDDPDAKAEYAQINDPLEPTNRAVFAFNDRVYRYVFNPIDSGYRAVVPPFGRDRVSDFVDNLKSPLYLGNDLLQGNVKFAGVTLGRFLLNTTFGVLGIMDVASPMGLPGHSSDFGQTLGVWGVGEGPYLVLPLIGPSNPRDATGYAVEWFGDPVDIYLDDHDLQWASWVHTGVNALVTEDDYRDLLDDVRRTSLDYYSAVRSLYRQRRAAEIRNGKNPGAYAPPPKSVANPPQGGQTAQVPAKAAPTEE</sequence>
<dbReference type="Pfam" id="PF04333">
    <property type="entry name" value="MlaA"/>
    <property type="match status" value="1"/>
</dbReference>
<accession>A0A1J5SNA4</accession>
<keyword evidence="3" id="KW-0449">Lipoprotein</keyword>
<dbReference type="PRINTS" id="PR01805">
    <property type="entry name" value="VACJLIPOPROT"/>
</dbReference>
<dbReference type="PANTHER" id="PTHR30035:SF3">
    <property type="entry name" value="INTERMEMBRANE PHOSPHOLIPID TRANSPORT SYSTEM LIPOPROTEIN MLAA"/>
    <property type="match status" value="1"/>
</dbReference>